<evidence type="ECO:0000256" key="1">
    <source>
        <dbReference type="SAM" id="MobiDB-lite"/>
    </source>
</evidence>
<feature type="compositionally biased region" description="Basic and acidic residues" evidence="1">
    <location>
        <begin position="34"/>
        <end position="66"/>
    </location>
</feature>
<name>A0AAV7NM81_PLEWA</name>
<evidence type="ECO:0000313" key="2">
    <source>
        <dbReference type="EMBL" id="KAJ1115742.1"/>
    </source>
</evidence>
<gene>
    <name evidence="2" type="ORF">NDU88_003964</name>
</gene>
<sequence length="168" mass="18947">MIGSSNRSTKKGYCRAVIVYLTKEHAYFTLDSFSERKARRGDEGGVVAEKERHEQEDGHEEEVGRLEKKRPNKTESGDPGELIQNKAGTEQESRGAAARNWESEKASLVPGGTSLFQVRDHLRGQLTELVGKVRRERGRVLRHWDTRALRGEESKDLVSQDRIGEGTD</sequence>
<accession>A0AAV7NM81</accession>
<protein>
    <submittedName>
        <fullName evidence="2">Uncharacterized protein</fullName>
    </submittedName>
</protein>
<comment type="caution">
    <text evidence="2">The sequence shown here is derived from an EMBL/GenBank/DDBJ whole genome shotgun (WGS) entry which is preliminary data.</text>
</comment>
<dbReference type="EMBL" id="JANPWB010000012">
    <property type="protein sequence ID" value="KAJ1115742.1"/>
    <property type="molecule type" value="Genomic_DNA"/>
</dbReference>
<organism evidence="2 3">
    <name type="scientific">Pleurodeles waltl</name>
    <name type="common">Iberian ribbed newt</name>
    <dbReference type="NCBI Taxonomy" id="8319"/>
    <lineage>
        <taxon>Eukaryota</taxon>
        <taxon>Metazoa</taxon>
        <taxon>Chordata</taxon>
        <taxon>Craniata</taxon>
        <taxon>Vertebrata</taxon>
        <taxon>Euteleostomi</taxon>
        <taxon>Amphibia</taxon>
        <taxon>Batrachia</taxon>
        <taxon>Caudata</taxon>
        <taxon>Salamandroidea</taxon>
        <taxon>Salamandridae</taxon>
        <taxon>Pleurodelinae</taxon>
        <taxon>Pleurodeles</taxon>
    </lineage>
</organism>
<feature type="region of interest" description="Disordered" evidence="1">
    <location>
        <begin position="34"/>
        <end position="106"/>
    </location>
</feature>
<evidence type="ECO:0000313" key="3">
    <source>
        <dbReference type="Proteomes" id="UP001066276"/>
    </source>
</evidence>
<reference evidence="2" key="1">
    <citation type="journal article" date="2022" name="bioRxiv">
        <title>Sequencing and chromosome-scale assembly of the giantPleurodeles waltlgenome.</title>
        <authorList>
            <person name="Brown T."/>
            <person name="Elewa A."/>
            <person name="Iarovenko S."/>
            <person name="Subramanian E."/>
            <person name="Araus A.J."/>
            <person name="Petzold A."/>
            <person name="Susuki M."/>
            <person name="Suzuki K.-i.T."/>
            <person name="Hayashi T."/>
            <person name="Toyoda A."/>
            <person name="Oliveira C."/>
            <person name="Osipova E."/>
            <person name="Leigh N.D."/>
            <person name="Simon A."/>
            <person name="Yun M.H."/>
        </authorList>
    </citation>
    <scope>NUCLEOTIDE SEQUENCE</scope>
    <source>
        <strain evidence="2">20211129_DDA</strain>
        <tissue evidence="2">Liver</tissue>
    </source>
</reference>
<keyword evidence="3" id="KW-1185">Reference proteome</keyword>
<dbReference type="Proteomes" id="UP001066276">
    <property type="component" value="Chromosome 8"/>
</dbReference>
<proteinExistence type="predicted"/>
<dbReference type="AlphaFoldDB" id="A0AAV7NM81"/>